<protein>
    <recommendedName>
        <fullName evidence="3">CCHC-type domain-containing protein</fullName>
    </recommendedName>
</protein>
<feature type="region of interest" description="Disordered" evidence="2">
    <location>
        <begin position="41"/>
        <end position="78"/>
    </location>
</feature>
<dbReference type="InterPro" id="IPR001878">
    <property type="entry name" value="Znf_CCHC"/>
</dbReference>
<dbReference type="Gene3D" id="2.40.70.10">
    <property type="entry name" value="Acid Proteases"/>
    <property type="match status" value="1"/>
</dbReference>
<keyword evidence="1" id="KW-0863">Zinc-finger</keyword>
<sequence>MAGSRDQSDGQNEQNPPDLQLQALERMMRRIVSDAIEPLASRMDRIDGGSHSVHDEGQGEIEVDQSPRQRTPRQGRMQQVDDNISNIKVAIPSFQGRSDPDAYLTWESKVEHVFECYNYSEQKKVRLAAMEFVDYALLWRDQLLLSRRRTGEGPVTTWNEMKRIMRKRFVPSHYHRELYQKLQNLKQGSRTVEDFFKEMEMAIMRANIVEDREATIARFLAGLNTEIANVVELQHYVELEDMVHMAIKVEKQQRRKTVNRGNTPFKPFSNSFNAPNNFRKPAPQAPLQIREMAETSKTKPPVADVGRGKQQVQTERSRDILCFKCLGRGHIASQCPNRRTMLLLETGEIESESEEEEPNPPKEAVDGDDDSVQSYATGEALVIKRSLNAKPTQDDQQREIIFHTRCLVNEKVCVVIVDGGSCTNVASSIMVEKLGLKTTKHPNPYRLQWLNDGEEVRVTKQVLVPFTIGKYKDEVLCDVVSMDACHLLLGRPWQYDKGTTHDGISNRYSFMHVGKKITLAPLTPNQVQEDQIRLRKNVEEIRGKKKITCENEESNTMVIFASTSSISSPNLQVESRALSADSKVANVGISRLFTCLTEI</sequence>
<feature type="compositionally biased region" description="Basic and acidic residues" evidence="2">
    <location>
        <begin position="42"/>
        <end position="57"/>
    </location>
</feature>
<evidence type="ECO:0000259" key="3">
    <source>
        <dbReference type="PROSITE" id="PS50158"/>
    </source>
</evidence>
<organism evidence="4 5">
    <name type="scientific">Hibiscus sabdariffa</name>
    <name type="common">roselle</name>
    <dbReference type="NCBI Taxonomy" id="183260"/>
    <lineage>
        <taxon>Eukaryota</taxon>
        <taxon>Viridiplantae</taxon>
        <taxon>Streptophyta</taxon>
        <taxon>Embryophyta</taxon>
        <taxon>Tracheophyta</taxon>
        <taxon>Spermatophyta</taxon>
        <taxon>Magnoliopsida</taxon>
        <taxon>eudicotyledons</taxon>
        <taxon>Gunneridae</taxon>
        <taxon>Pentapetalae</taxon>
        <taxon>rosids</taxon>
        <taxon>malvids</taxon>
        <taxon>Malvales</taxon>
        <taxon>Malvaceae</taxon>
        <taxon>Malvoideae</taxon>
        <taxon>Hibiscus</taxon>
    </lineage>
</organism>
<reference evidence="4 5" key="1">
    <citation type="journal article" date="2024" name="G3 (Bethesda)">
        <title>Genome assembly of Hibiscus sabdariffa L. provides insights into metabolisms of medicinal natural products.</title>
        <authorList>
            <person name="Kim T."/>
        </authorList>
    </citation>
    <scope>NUCLEOTIDE SEQUENCE [LARGE SCALE GENOMIC DNA]</scope>
    <source>
        <strain evidence="4">TK-2024</strain>
        <tissue evidence="4">Old leaves</tissue>
    </source>
</reference>
<evidence type="ECO:0000256" key="2">
    <source>
        <dbReference type="SAM" id="MobiDB-lite"/>
    </source>
</evidence>
<dbReference type="Gene3D" id="4.10.60.10">
    <property type="entry name" value="Zinc finger, CCHC-type"/>
    <property type="match status" value="1"/>
</dbReference>
<proteinExistence type="predicted"/>
<dbReference type="PANTHER" id="PTHR35046">
    <property type="entry name" value="ZINC KNUCKLE (CCHC-TYPE) FAMILY PROTEIN"/>
    <property type="match status" value="1"/>
</dbReference>
<dbReference type="SUPFAM" id="SSF50630">
    <property type="entry name" value="Acid proteases"/>
    <property type="match status" value="1"/>
</dbReference>
<dbReference type="Pfam" id="PF03732">
    <property type="entry name" value="Retrotrans_gag"/>
    <property type="match status" value="1"/>
</dbReference>
<dbReference type="SMART" id="SM00343">
    <property type="entry name" value="ZnF_C2HC"/>
    <property type="match status" value="1"/>
</dbReference>
<evidence type="ECO:0000313" key="4">
    <source>
        <dbReference type="EMBL" id="KAK8539328.1"/>
    </source>
</evidence>
<evidence type="ECO:0000313" key="5">
    <source>
        <dbReference type="Proteomes" id="UP001472677"/>
    </source>
</evidence>
<dbReference type="EMBL" id="JBBPBM010000026">
    <property type="protein sequence ID" value="KAK8539328.1"/>
    <property type="molecule type" value="Genomic_DNA"/>
</dbReference>
<dbReference type="CDD" id="cd00303">
    <property type="entry name" value="retropepsin_like"/>
    <property type="match status" value="1"/>
</dbReference>
<dbReference type="InterPro" id="IPR021109">
    <property type="entry name" value="Peptidase_aspartic_dom_sf"/>
</dbReference>
<feature type="domain" description="CCHC-type" evidence="3">
    <location>
        <begin position="322"/>
        <end position="337"/>
    </location>
</feature>
<feature type="region of interest" description="Disordered" evidence="2">
    <location>
        <begin position="348"/>
        <end position="371"/>
    </location>
</feature>
<dbReference type="InterPro" id="IPR036875">
    <property type="entry name" value="Znf_CCHC_sf"/>
</dbReference>
<feature type="region of interest" description="Disordered" evidence="2">
    <location>
        <begin position="255"/>
        <end position="278"/>
    </location>
</feature>
<keyword evidence="1" id="KW-0862">Zinc</keyword>
<feature type="compositionally biased region" description="Low complexity" evidence="2">
    <location>
        <begin position="264"/>
        <end position="278"/>
    </location>
</feature>
<dbReference type="PROSITE" id="PS50158">
    <property type="entry name" value="ZF_CCHC"/>
    <property type="match status" value="1"/>
</dbReference>
<evidence type="ECO:0000256" key="1">
    <source>
        <dbReference type="PROSITE-ProRule" id="PRU00047"/>
    </source>
</evidence>
<keyword evidence="5" id="KW-1185">Reference proteome</keyword>
<gene>
    <name evidence="4" type="ORF">V6N12_042957</name>
</gene>
<dbReference type="InterPro" id="IPR005162">
    <property type="entry name" value="Retrotrans_gag_dom"/>
</dbReference>
<name>A0ABR2DHU8_9ROSI</name>
<feature type="compositionally biased region" description="Acidic residues" evidence="2">
    <location>
        <begin position="348"/>
        <end position="358"/>
    </location>
</feature>
<dbReference type="PANTHER" id="PTHR35046:SF9">
    <property type="entry name" value="RNA-DIRECTED DNA POLYMERASE"/>
    <property type="match status" value="1"/>
</dbReference>
<comment type="caution">
    <text evidence="4">The sequence shown here is derived from an EMBL/GenBank/DDBJ whole genome shotgun (WGS) entry which is preliminary data.</text>
</comment>
<accession>A0ABR2DHU8</accession>
<dbReference type="SUPFAM" id="SSF57756">
    <property type="entry name" value="Retrovirus zinc finger-like domains"/>
    <property type="match status" value="1"/>
</dbReference>
<keyword evidence="1" id="KW-0479">Metal-binding</keyword>
<dbReference type="Proteomes" id="UP001472677">
    <property type="component" value="Unassembled WGS sequence"/>
</dbReference>